<dbReference type="EMBL" id="BAABAT010000069">
    <property type="protein sequence ID" value="GAA4263449.1"/>
    <property type="molecule type" value="Genomic_DNA"/>
</dbReference>
<gene>
    <name evidence="1" type="ORF">GCM10022255_108100</name>
</gene>
<sequence length="390" mass="44013">MTEPRMCERCGLPDTRRSVTFDDADICSVCRHHEIKHNGIDWAERERALVGIADEIRGRGPYDVVVSFGGGKDGSYVLYYLTRVLGLRCLAATIDNRFIRQQAWDNCRRVIDGLGVDQIVLRPPMPIVQRLMRAGLGLAGTVCWHCTAGIAAFPLRTAIQMGIPLVVYAHSVSEYYSYPGRTYADPPEADVMDDDWYKLTTGVSFERMTAALPDVDPRTLAPFAFPSREEIAAADVRTLFMSNYVLWDERRQVEVISRELGWQGAIQEGVPAGHEYEKFDCFLVGTHDYLRFVKEGYGRGARIGSLETRLGRMTKDEAVALGRSSDGRRPASLDTVLNMLAVDEEEFLDHALERAQPGRDFDLEVVRRGERLQDAERMPGWRSDEREVSI</sequence>
<evidence type="ECO:0000313" key="2">
    <source>
        <dbReference type="Proteomes" id="UP001500620"/>
    </source>
</evidence>
<dbReference type="InterPro" id="IPR014729">
    <property type="entry name" value="Rossmann-like_a/b/a_fold"/>
</dbReference>
<keyword evidence="2" id="KW-1185">Reference proteome</keyword>
<accession>A0ABP8DU55</accession>
<dbReference type="Proteomes" id="UP001500620">
    <property type="component" value="Unassembled WGS sequence"/>
</dbReference>
<name>A0ABP8DU55_9ACTN</name>
<evidence type="ECO:0000313" key="1">
    <source>
        <dbReference type="EMBL" id="GAA4263449.1"/>
    </source>
</evidence>
<proteinExistence type="predicted"/>
<dbReference type="Gene3D" id="3.40.50.620">
    <property type="entry name" value="HUPs"/>
    <property type="match status" value="1"/>
</dbReference>
<dbReference type="InterPro" id="IPR020022">
    <property type="entry name" value="N-acetyl_sugar_amidoTrfase"/>
</dbReference>
<comment type="caution">
    <text evidence="1">The sequence shown here is derived from an EMBL/GenBank/DDBJ whole genome shotgun (WGS) entry which is preliminary data.</text>
</comment>
<organism evidence="1 2">
    <name type="scientific">Dactylosporangium darangshiense</name>
    <dbReference type="NCBI Taxonomy" id="579108"/>
    <lineage>
        <taxon>Bacteria</taxon>
        <taxon>Bacillati</taxon>
        <taxon>Actinomycetota</taxon>
        <taxon>Actinomycetes</taxon>
        <taxon>Micromonosporales</taxon>
        <taxon>Micromonosporaceae</taxon>
        <taxon>Dactylosporangium</taxon>
    </lineage>
</organism>
<dbReference type="NCBIfam" id="TIGR03573">
    <property type="entry name" value="WbuX"/>
    <property type="match status" value="1"/>
</dbReference>
<dbReference type="SUPFAM" id="SSF52402">
    <property type="entry name" value="Adenine nucleotide alpha hydrolases-like"/>
    <property type="match status" value="1"/>
</dbReference>
<reference evidence="2" key="1">
    <citation type="journal article" date="2019" name="Int. J. Syst. Evol. Microbiol.">
        <title>The Global Catalogue of Microorganisms (GCM) 10K type strain sequencing project: providing services to taxonomists for standard genome sequencing and annotation.</title>
        <authorList>
            <consortium name="The Broad Institute Genomics Platform"/>
            <consortium name="The Broad Institute Genome Sequencing Center for Infectious Disease"/>
            <person name="Wu L."/>
            <person name="Ma J."/>
        </authorList>
    </citation>
    <scope>NUCLEOTIDE SEQUENCE [LARGE SCALE GENOMIC DNA]</scope>
    <source>
        <strain evidence="2">JCM 17441</strain>
    </source>
</reference>
<protein>
    <submittedName>
        <fullName evidence="1">N-acetyl sugar amidotransferase</fullName>
    </submittedName>
</protein>